<reference evidence="1" key="1">
    <citation type="submission" date="2018-06" db="EMBL/GenBank/DDBJ databases">
        <authorList>
            <person name="Zhirakovskaya E."/>
        </authorList>
    </citation>
    <scope>NUCLEOTIDE SEQUENCE</scope>
</reference>
<keyword evidence="1" id="KW-0132">Cell division</keyword>
<organism evidence="1">
    <name type="scientific">hydrothermal vent metagenome</name>
    <dbReference type="NCBI Taxonomy" id="652676"/>
    <lineage>
        <taxon>unclassified sequences</taxon>
        <taxon>metagenomes</taxon>
        <taxon>ecological metagenomes</taxon>
    </lineage>
</organism>
<dbReference type="InterPro" id="IPR036065">
    <property type="entry name" value="BolA-like_sf"/>
</dbReference>
<dbReference type="GO" id="GO:0051301">
    <property type="term" value="P:cell division"/>
    <property type="evidence" value="ECO:0007669"/>
    <property type="project" value="UniProtKB-KW"/>
</dbReference>
<dbReference type="Gene3D" id="3.30.300.90">
    <property type="entry name" value="BolA-like"/>
    <property type="match status" value="1"/>
</dbReference>
<sequence>MCDDLAPMSIAQTIQRKINDRLSPSRLEVKDESHLHAGHAGAREGGESHFRLLVVSAQFEGLSRVARQRLINDILREELAGPVHALAMKTATPEEMQDEAAGA</sequence>
<dbReference type="PANTHER" id="PTHR46230">
    <property type="match status" value="1"/>
</dbReference>
<dbReference type="Pfam" id="PF01722">
    <property type="entry name" value="BolA"/>
    <property type="match status" value="1"/>
</dbReference>
<dbReference type="PIRSF" id="PIRSF003113">
    <property type="entry name" value="BolA"/>
    <property type="match status" value="1"/>
</dbReference>
<accession>A0A3B0SGN9</accession>
<protein>
    <submittedName>
        <fullName evidence="1">Cell division protein BolA</fullName>
    </submittedName>
</protein>
<gene>
    <name evidence="1" type="ORF">MNBD_ALPHA05-1027</name>
</gene>
<dbReference type="AlphaFoldDB" id="A0A3B0SGN9"/>
<dbReference type="GO" id="GO:0016226">
    <property type="term" value="P:iron-sulfur cluster assembly"/>
    <property type="evidence" value="ECO:0007669"/>
    <property type="project" value="TreeGrafter"/>
</dbReference>
<evidence type="ECO:0000313" key="1">
    <source>
        <dbReference type="EMBL" id="VAV95443.1"/>
    </source>
</evidence>
<name>A0A3B0SGN9_9ZZZZ</name>
<dbReference type="EMBL" id="UOEH01000167">
    <property type="protein sequence ID" value="VAV95443.1"/>
    <property type="molecule type" value="Genomic_DNA"/>
</dbReference>
<dbReference type="PANTHER" id="PTHR46230:SF7">
    <property type="entry name" value="BOLA-LIKE PROTEIN 1"/>
    <property type="match status" value="1"/>
</dbReference>
<dbReference type="SUPFAM" id="SSF82657">
    <property type="entry name" value="BolA-like"/>
    <property type="match status" value="1"/>
</dbReference>
<dbReference type="InterPro" id="IPR002634">
    <property type="entry name" value="BolA"/>
</dbReference>
<keyword evidence="1" id="KW-0131">Cell cycle</keyword>
<proteinExistence type="predicted"/>